<dbReference type="Proteomes" id="UP001164803">
    <property type="component" value="Plasmid unnamed1"/>
</dbReference>
<gene>
    <name evidence="1" type="ORF">NZD86_18850</name>
    <name evidence="2" type="ORF">NZD86_23170</name>
</gene>
<protein>
    <recommendedName>
        <fullName evidence="4">Amidohydrolase</fullName>
    </recommendedName>
</protein>
<keyword evidence="3" id="KW-1185">Reference proteome</keyword>
<reference evidence="1" key="1">
    <citation type="submission" date="2022-08" db="EMBL/GenBank/DDBJ databases">
        <title>Alicyclobacillus dauci DSM2870, complete genome.</title>
        <authorList>
            <person name="Wang Q."/>
            <person name="Cai R."/>
            <person name="Wang Z."/>
        </authorList>
    </citation>
    <scope>NUCLEOTIDE SEQUENCE</scope>
    <source>
        <strain evidence="1">DSM 28700</strain>
        <plasmid evidence="2">unnamed1</plasmid>
    </source>
</reference>
<sequence>MSKAETVPLLGVVEYGKKSRAAACISWIPQEMTWCDSGMLSLDAQIVCITTGRVSRCHVQISYAEVHDLLAELLPKSLTSTDLADIFGENCVRFYRIDVDTAFEG</sequence>
<evidence type="ECO:0000313" key="2">
    <source>
        <dbReference type="EMBL" id="WAH39471.1"/>
    </source>
</evidence>
<evidence type="ECO:0008006" key="4">
    <source>
        <dbReference type="Google" id="ProtNLM"/>
    </source>
</evidence>
<geneLocation type="plasmid" evidence="2 3">
    <name>unnamed1</name>
</geneLocation>
<name>A0ABY6Z9Q4_9BACL</name>
<accession>A0ABY6Z9Q4</accession>
<organism evidence="1 3">
    <name type="scientific">Alicyclobacillus dauci</name>
    <dbReference type="NCBI Taxonomy" id="1475485"/>
    <lineage>
        <taxon>Bacteria</taxon>
        <taxon>Bacillati</taxon>
        <taxon>Bacillota</taxon>
        <taxon>Bacilli</taxon>
        <taxon>Bacillales</taxon>
        <taxon>Alicyclobacillaceae</taxon>
        <taxon>Alicyclobacillus</taxon>
    </lineage>
</organism>
<proteinExistence type="predicted"/>
<evidence type="ECO:0000313" key="3">
    <source>
        <dbReference type="Proteomes" id="UP001164803"/>
    </source>
</evidence>
<keyword evidence="2" id="KW-0614">Plasmid</keyword>
<dbReference type="RefSeq" id="WP_268046943.1">
    <property type="nucleotide sequence ID" value="NZ_CP104065.1"/>
</dbReference>
<evidence type="ECO:0000313" key="1">
    <source>
        <dbReference type="EMBL" id="WAH39273.1"/>
    </source>
</evidence>
<dbReference type="EMBL" id="CP104065">
    <property type="protein sequence ID" value="WAH39471.1"/>
    <property type="molecule type" value="Genomic_DNA"/>
</dbReference>
<dbReference type="EMBL" id="CP104064">
    <property type="protein sequence ID" value="WAH39273.1"/>
    <property type="molecule type" value="Genomic_DNA"/>
</dbReference>
<dbReference type="Proteomes" id="UP001164803">
    <property type="component" value="Chromosome"/>
</dbReference>